<name>A0ACC1QZS9_9HYPO</name>
<keyword evidence="2" id="KW-1185">Reference proteome</keyword>
<gene>
    <name evidence="1" type="ORF">NLG97_g4228</name>
</gene>
<comment type="caution">
    <text evidence="1">The sequence shown here is derived from an EMBL/GenBank/DDBJ whole genome shotgun (WGS) entry which is preliminary data.</text>
</comment>
<organism evidence="1 2">
    <name type="scientific">Lecanicillium saksenae</name>
    <dbReference type="NCBI Taxonomy" id="468837"/>
    <lineage>
        <taxon>Eukaryota</taxon>
        <taxon>Fungi</taxon>
        <taxon>Dikarya</taxon>
        <taxon>Ascomycota</taxon>
        <taxon>Pezizomycotina</taxon>
        <taxon>Sordariomycetes</taxon>
        <taxon>Hypocreomycetidae</taxon>
        <taxon>Hypocreales</taxon>
        <taxon>Cordycipitaceae</taxon>
        <taxon>Lecanicillium</taxon>
    </lineage>
</organism>
<reference evidence="1" key="1">
    <citation type="submission" date="2022-07" db="EMBL/GenBank/DDBJ databases">
        <title>Genome Sequence of Lecanicillium saksenae.</title>
        <authorList>
            <person name="Buettner E."/>
        </authorList>
    </citation>
    <scope>NUCLEOTIDE SEQUENCE</scope>
    <source>
        <strain evidence="1">VT-O1</strain>
    </source>
</reference>
<evidence type="ECO:0000313" key="1">
    <source>
        <dbReference type="EMBL" id="KAJ3494206.1"/>
    </source>
</evidence>
<protein>
    <submittedName>
        <fullName evidence="1">Uncharacterized protein</fullName>
    </submittedName>
</protein>
<proteinExistence type="predicted"/>
<dbReference type="EMBL" id="JANAKD010000402">
    <property type="protein sequence ID" value="KAJ3494206.1"/>
    <property type="molecule type" value="Genomic_DNA"/>
</dbReference>
<accession>A0ACC1QZS9</accession>
<sequence>MEYLNVAFAAAGLIVLLLARSVYRLYFHPLSGFPGPKIAAVSHLYEFYHDVLRDGMFIWEIERMHKKYGPIVRINPRELHIKDSLFYDEIYASGSRKRDKDPKFVPIFSSPYSMIATVDHELHRFRRGLLSNFFSQASVSKLGPLIEKKVSQLMRRFEEAYADSCPLDLSASFSALTSDIITIYSYGEDFNFLGEKGFKNNVRDAIMETASVVHINRFFPFFVPLMRRIPPWIMAIFKPATAVVFRIQQRIAEQSAAALRKTEAKVSPDSKARRTMFDALSSATIPAKERTLSRLQDEGMILLSGGAEPTANALTVASFHLLNDKSILTKLRSELSAHGDCASLPQLMKLPYLNGVVNEALRLSYGIVIRPPRICHTEVLKYGEVVIPPGTPVSMSSYFVHMDRIIFPEPESFNPDRWIEATAQGKNLTKFIVSFGRGSRACVGMNLAYAELYLTISQFARKFDMELYDTTYENIRVARERGLPYAKTGHWNVKATVTQIVSAA</sequence>
<dbReference type="Proteomes" id="UP001148737">
    <property type="component" value="Unassembled WGS sequence"/>
</dbReference>
<evidence type="ECO:0000313" key="2">
    <source>
        <dbReference type="Proteomes" id="UP001148737"/>
    </source>
</evidence>